<evidence type="ECO:0000313" key="3">
    <source>
        <dbReference type="Proteomes" id="UP000051952"/>
    </source>
</evidence>
<dbReference type="Gene3D" id="3.80.10.10">
    <property type="entry name" value="Ribonuclease Inhibitor"/>
    <property type="match status" value="1"/>
</dbReference>
<keyword evidence="2" id="KW-0418">Kinase</keyword>
<dbReference type="AlphaFoldDB" id="A0A0S4J2D2"/>
<evidence type="ECO:0000259" key="1">
    <source>
        <dbReference type="Pfam" id="PF25372"/>
    </source>
</evidence>
<proteinExistence type="predicted"/>
<dbReference type="SUPFAM" id="SSF52047">
    <property type="entry name" value="RNI-like"/>
    <property type="match status" value="1"/>
</dbReference>
<keyword evidence="2" id="KW-0675">Receptor</keyword>
<protein>
    <submittedName>
        <fullName evidence="2">Receptor-type protein kinase, putative</fullName>
    </submittedName>
</protein>
<dbReference type="SMART" id="SM00367">
    <property type="entry name" value="LRR_CC"/>
    <property type="match status" value="3"/>
</dbReference>
<name>A0A0S4J2D2_BODSA</name>
<accession>A0A0S4J2D2</accession>
<sequence length="302" mass="33192">MSLSHHLVCHRQHQCVARMMELQVREAEERPTTHRQCAPAQAAVAHTLRCVTDSATPEEATRESTSITDDGFQHLTVLTASSSAACQRHRGRTCQDCAHGALGAAAARWIARVRVYCVPAGWQRRSLRTRSWRLLGHDRRRLRPAWRRASVPQYADAAMRPATHHCWAFADRVAHAAPPAAAHHRMQWGAAFLVPLCKSLRRLHLICCSELTDRGLASISTLTQLEALDVGACWGVTDAGLLVLAASLRRLQRLRLACCAKVSNNGLLHLATIEALEQVHVTGASQVTGNIDIGTKIICVVC</sequence>
<keyword evidence="2" id="KW-0808">Transferase</keyword>
<organism evidence="2 3">
    <name type="scientific">Bodo saltans</name>
    <name type="common">Flagellated protozoan</name>
    <dbReference type="NCBI Taxonomy" id="75058"/>
    <lineage>
        <taxon>Eukaryota</taxon>
        <taxon>Discoba</taxon>
        <taxon>Euglenozoa</taxon>
        <taxon>Kinetoplastea</taxon>
        <taxon>Metakinetoplastina</taxon>
        <taxon>Eubodonida</taxon>
        <taxon>Bodonidae</taxon>
        <taxon>Bodo</taxon>
    </lineage>
</organism>
<dbReference type="GO" id="GO:0016301">
    <property type="term" value="F:kinase activity"/>
    <property type="evidence" value="ECO:0007669"/>
    <property type="project" value="UniProtKB-KW"/>
</dbReference>
<dbReference type="InterPro" id="IPR057207">
    <property type="entry name" value="FBXL15_LRR"/>
</dbReference>
<evidence type="ECO:0000313" key="2">
    <source>
        <dbReference type="EMBL" id="CUG20266.1"/>
    </source>
</evidence>
<dbReference type="Pfam" id="PF25372">
    <property type="entry name" value="DUF7885"/>
    <property type="match status" value="1"/>
</dbReference>
<dbReference type="InterPro" id="IPR032675">
    <property type="entry name" value="LRR_dom_sf"/>
</dbReference>
<dbReference type="GO" id="GO:0019005">
    <property type="term" value="C:SCF ubiquitin ligase complex"/>
    <property type="evidence" value="ECO:0007669"/>
    <property type="project" value="TreeGrafter"/>
</dbReference>
<dbReference type="InterPro" id="IPR006553">
    <property type="entry name" value="Leu-rich_rpt_Cys-con_subtyp"/>
</dbReference>
<keyword evidence="3" id="KW-1185">Reference proteome</keyword>
<feature type="domain" description="F-box/LRR-repeat protein 15-like leucin rich repeat" evidence="1">
    <location>
        <begin position="194"/>
        <end position="271"/>
    </location>
</feature>
<dbReference type="PANTHER" id="PTHR13318">
    <property type="entry name" value="PARTNER OF PAIRED, ISOFORM B-RELATED"/>
    <property type="match status" value="1"/>
</dbReference>
<dbReference type="EMBL" id="CYKH01000696">
    <property type="protein sequence ID" value="CUG20266.1"/>
    <property type="molecule type" value="Genomic_DNA"/>
</dbReference>
<reference evidence="3" key="1">
    <citation type="submission" date="2015-09" db="EMBL/GenBank/DDBJ databases">
        <authorList>
            <consortium name="Pathogen Informatics"/>
        </authorList>
    </citation>
    <scope>NUCLEOTIDE SEQUENCE [LARGE SCALE GENOMIC DNA]</scope>
    <source>
        <strain evidence="3">Lake Konstanz</strain>
    </source>
</reference>
<dbReference type="Proteomes" id="UP000051952">
    <property type="component" value="Unassembled WGS sequence"/>
</dbReference>
<dbReference type="GO" id="GO:0031146">
    <property type="term" value="P:SCF-dependent proteasomal ubiquitin-dependent protein catabolic process"/>
    <property type="evidence" value="ECO:0007669"/>
    <property type="project" value="TreeGrafter"/>
</dbReference>
<dbReference type="VEuPathDB" id="TriTrypDB:BSAL_75720"/>
<gene>
    <name evidence="2" type="ORF">BSAL_75720</name>
</gene>